<dbReference type="EMBL" id="HBUE01101689">
    <property type="protein sequence ID" value="CAG6485681.1"/>
    <property type="molecule type" value="Transcribed_RNA"/>
</dbReference>
<sequence length="154" mass="17004">MRIRASGGSSVWIWRGSYTTRQRDWSGKPGMRAALLLAVLLAKLVAPGLLVVALISVELVIFSLAPLNRAVMFVVWLMVLFVVRSSRLRGLRLMASNGATRSFSRFLLRSCFDLVGVGWRRGGVCALGGEDSELDEALFRRVGRRRVSRLGGLL</sequence>
<keyword evidence="1" id="KW-0472">Membrane</keyword>
<keyword evidence="1" id="KW-1133">Transmembrane helix</keyword>
<evidence type="ECO:0000313" key="2">
    <source>
        <dbReference type="EMBL" id="CAG6485681.1"/>
    </source>
</evidence>
<dbReference type="AlphaFoldDB" id="A0A8D8FW00"/>
<dbReference type="EMBL" id="HBUE01101687">
    <property type="protein sequence ID" value="CAG6485678.1"/>
    <property type="molecule type" value="Transcribed_RNA"/>
</dbReference>
<accession>A0A8D8FW00</accession>
<organism evidence="2">
    <name type="scientific">Culex pipiens</name>
    <name type="common">House mosquito</name>
    <dbReference type="NCBI Taxonomy" id="7175"/>
    <lineage>
        <taxon>Eukaryota</taxon>
        <taxon>Metazoa</taxon>
        <taxon>Ecdysozoa</taxon>
        <taxon>Arthropoda</taxon>
        <taxon>Hexapoda</taxon>
        <taxon>Insecta</taxon>
        <taxon>Pterygota</taxon>
        <taxon>Neoptera</taxon>
        <taxon>Endopterygota</taxon>
        <taxon>Diptera</taxon>
        <taxon>Nematocera</taxon>
        <taxon>Culicoidea</taxon>
        <taxon>Culicidae</taxon>
        <taxon>Culicinae</taxon>
        <taxon>Culicini</taxon>
        <taxon>Culex</taxon>
        <taxon>Culex</taxon>
    </lineage>
</organism>
<proteinExistence type="predicted"/>
<feature type="transmembrane region" description="Helical" evidence="1">
    <location>
        <begin position="33"/>
        <end position="55"/>
    </location>
</feature>
<protein>
    <submittedName>
        <fullName evidence="2">(northern house mosquito) hypothetical protein</fullName>
    </submittedName>
</protein>
<evidence type="ECO:0000256" key="1">
    <source>
        <dbReference type="SAM" id="Phobius"/>
    </source>
</evidence>
<feature type="transmembrane region" description="Helical" evidence="1">
    <location>
        <begin position="61"/>
        <end position="83"/>
    </location>
</feature>
<keyword evidence="1" id="KW-0812">Transmembrane</keyword>
<name>A0A8D8FW00_CULPI</name>
<reference evidence="2" key="1">
    <citation type="submission" date="2021-05" db="EMBL/GenBank/DDBJ databases">
        <authorList>
            <person name="Alioto T."/>
            <person name="Alioto T."/>
            <person name="Gomez Garrido J."/>
        </authorList>
    </citation>
    <scope>NUCLEOTIDE SEQUENCE</scope>
</reference>